<dbReference type="EMBL" id="JASCZI010241803">
    <property type="protein sequence ID" value="MED6207132.1"/>
    <property type="molecule type" value="Genomic_DNA"/>
</dbReference>
<feature type="compositionally biased region" description="Polar residues" evidence="1">
    <location>
        <begin position="111"/>
        <end position="124"/>
    </location>
</feature>
<evidence type="ECO:0000313" key="3">
    <source>
        <dbReference type="Proteomes" id="UP001341840"/>
    </source>
</evidence>
<evidence type="ECO:0000313" key="2">
    <source>
        <dbReference type="EMBL" id="MED6207132.1"/>
    </source>
</evidence>
<keyword evidence="3" id="KW-1185">Reference proteome</keyword>
<name>A0ABU6Y9L0_9FABA</name>
<comment type="caution">
    <text evidence="2">The sequence shown here is derived from an EMBL/GenBank/DDBJ whole genome shotgun (WGS) entry which is preliminary data.</text>
</comment>
<dbReference type="Proteomes" id="UP001341840">
    <property type="component" value="Unassembled WGS sequence"/>
</dbReference>
<accession>A0ABU6Y9L0</accession>
<sequence>MPETIIQMDAKHRSFFLKGMLKEGIRNQENPSTISGSCGYNVAASTVTLHNQNPLESGPKVYDRTARRERISKLFNARNQSIPHIFLERTTRHSISDTPLNYHSNEETTTDNESSRPPKSNGSLEIYNVTLTELKSKTKGKVIHMQKSPTKMDARSEDNAEVTTLTTICNNDNDAPTPNKTL</sequence>
<feature type="region of interest" description="Disordered" evidence="1">
    <location>
        <begin position="96"/>
        <end position="124"/>
    </location>
</feature>
<evidence type="ECO:0000256" key="1">
    <source>
        <dbReference type="SAM" id="MobiDB-lite"/>
    </source>
</evidence>
<gene>
    <name evidence="2" type="ORF">PIB30_033048</name>
</gene>
<proteinExistence type="predicted"/>
<protein>
    <submittedName>
        <fullName evidence="2">Uncharacterized protein</fullName>
    </submittedName>
</protein>
<reference evidence="2 3" key="1">
    <citation type="journal article" date="2023" name="Plants (Basel)">
        <title>Bridging the Gap: Combining Genomics and Transcriptomics Approaches to Understand Stylosanthes scabra, an Orphan Legume from the Brazilian Caatinga.</title>
        <authorList>
            <person name="Ferreira-Neto J.R.C."/>
            <person name="da Silva M.D."/>
            <person name="Binneck E."/>
            <person name="de Melo N.F."/>
            <person name="da Silva R.H."/>
            <person name="de Melo A.L.T.M."/>
            <person name="Pandolfi V."/>
            <person name="Bustamante F.O."/>
            <person name="Brasileiro-Vidal A.C."/>
            <person name="Benko-Iseppon A.M."/>
        </authorList>
    </citation>
    <scope>NUCLEOTIDE SEQUENCE [LARGE SCALE GENOMIC DNA]</scope>
    <source>
        <tissue evidence="2">Leaves</tissue>
    </source>
</reference>
<organism evidence="2 3">
    <name type="scientific">Stylosanthes scabra</name>
    <dbReference type="NCBI Taxonomy" id="79078"/>
    <lineage>
        <taxon>Eukaryota</taxon>
        <taxon>Viridiplantae</taxon>
        <taxon>Streptophyta</taxon>
        <taxon>Embryophyta</taxon>
        <taxon>Tracheophyta</taxon>
        <taxon>Spermatophyta</taxon>
        <taxon>Magnoliopsida</taxon>
        <taxon>eudicotyledons</taxon>
        <taxon>Gunneridae</taxon>
        <taxon>Pentapetalae</taxon>
        <taxon>rosids</taxon>
        <taxon>fabids</taxon>
        <taxon>Fabales</taxon>
        <taxon>Fabaceae</taxon>
        <taxon>Papilionoideae</taxon>
        <taxon>50 kb inversion clade</taxon>
        <taxon>dalbergioids sensu lato</taxon>
        <taxon>Dalbergieae</taxon>
        <taxon>Pterocarpus clade</taxon>
        <taxon>Stylosanthes</taxon>
    </lineage>
</organism>